<gene>
    <name evidence="2" type="ORF">A8709_04995</name>
</gene>
<sequence>MDNEGADRPKRYTRPLVLSQQPVRFETAPSWHEGQGHSDHAGARDGERHDSNPSYRESRKGNGHSKL</sequence>
<dbReference type="AlphaFoldDB" id="A0A1C0ZSL2"/>
<keyword evidence="3" id="KW-1185">Reference proteome</keyword>
<dbReference type="EMBL" id="LYPC01000028">
    <property type="protein sequence ID" value="OCT11058.1"/>
    <property type="molecule type" value="Genomic_DNA"/>
</dbReference>
<feature type="compositionally biased region" description="Basic and acidic residues" evidence="1">
    <location>
        <begin position="34"/>
        <end position="60"/>
    </location>
</feature>
<dbReference type="OrthoDB" id="2627000at2"/>
<dbReference type="STRING" id="512399.A8709_04995"/>
<proteinExistence type="predicted"/>
<accession>A0A1C0ZSL2</accession>
<evidence type="ECO:0000313" key="2">
    <source>
        <dbReference type="EMBL" id="OCT11058.1"/>
    </source>
</evidence>
<comment type="caution">
    <text evidence="2">The sequence shown here is derived from an EMBL/GenBank/DDBJ whole genome shotgun (WGS) entry which is preliminary data.</text>
</comment>
<evidence type="ECO:0000313" key="3">
    <source>
        <dbReference type="Proteomes" id="UP000093309"/>
    </source>
</evidence>
<organism evidence="2 3">
    <name type="scientific">Paenibacillus pectinilyticus</name>
    <dbReference type="NCBI Taxonomy" id="512399"/>
    <lineage>
        <taxon>Bacteria</taxon>
        <taxon>Bacillati</taxon>
        <taxon>Bacillota</taxon>
        <taxon>Bacilli</taxon>
        <taxon>Bacillales</taxon>
        <taxon>Paenibacillaceae</taxon>
        <taxon>Paenibacillus</taxon>
    </lineage>
</organism>
<dbReference type="RefSeq" id="WP_065857749.1">
    <property type="nucleotide sequence ID" value="NZ_LYPC01000028.1"/>
</dbReference>
<feature type="compositionally biased region" description="Basic and acidic residues" evidence="1">
    <location>
        <begin position="1"/>
        <end position="10"/>
    </location>
</feature>
<dbReference type="Proteomes" id="UP000093309">
    <property type="component" value="Unassembled WGS sequence"/>
</dbReference>
<evidence type="ECO:0000256" key="1">
    <source>
        <dbReference type="SAM" id="MobiDB-lite"/>
    </source>
</evidence>
<feature type="region of interest" description="Disordered" evidence="1">
    <location>
        <begin position="1"/>
        <end position="67"/>
    </location>
</feature>
<name>A0A1C0ZSL2_9BACL</name>
<protein>
    <submittedName>
        <fullName evidence="2">Uncharacterized protein</fullName>
    </submittedName>
</protein>
<reference evidence="3" key="1">
    <citation type="submission" date="2016-05" db="EMBL/GenBank/DDBJ databases">
        <title>Paenibacillus oryzae. sp. nov., isolated from the rice root.</title>
        <authorList>
            <person name="Zhang J."/>
            <person name="Zhang X."/>
        </authorList>
    </citation>
    <scope>NUCLEOTIDE SEQUENCE [LARGE SCALE GENOMIC DNA]</scope>
    <source>
        <strain evidence="3">KCTC13222</strain>
    </source>
</reference>